<dbReference type="AlphaFoldDB" id="A0A4U8UWB2"/>
<keyword evidence="2" id="KW-1185">Reference proteome</keyword>
<evidence type="ECO:0000313" key="2">
    <source>
        <dbReference type="Proteomes" id="UP000298663"/>
    </source>
</evidence>
<dbReference type="EMBL" id="AZBU02000001">
    <property type="protein sequence ID" value="TMS37661.1"/>
    <property type="molecule type" value="Genomic_DNA"/>
</dbReference>
<protein>
    <submittedName>
        <fullName evidence="1">Uncharacterized protein</fullName>
    </submittedName>
</protein>
<sequence>MLMNRCGNPSVMIRPIFVRTDTVVSIFSCSELFENTIEVVEAFQAFPILWVYRMRPLENVELHKTGQHLWKRMFLKSENVI</sequence>
<gene>
    <name evidence="1" type="ORF">L596_004548</name>
</gene>
<proteinExistence type="predicted"/>
<accession>A0A4U8UWB2</accession>
<reference evidence="1 2" key="1">
    <citation type="journal article" date="2015" name="Genome Biol.">
        <title>Comparative genomics of Steinernema reveals deeply conserved gene regulatory networks.</title>
        <authorList>
            <person name="Dillman A.R."/>
            <person name="Macchietto M."/>
            <person name="Porter C.F."/>
            <person name="Rogers A."/>
            <person name="Williams B."/>
            <person name="Antoshechkin I."/>
            <person name="Lee M.M."/>
            <person name="Goodwin Z."/>
            <person name="Lu X."/>
            <person name="Lewis E.E."/>
            <person name="Goodrich-Blair H."/>
            <person name="Stock S.P."/>
            <person name="Adams B.J."/>
            <person name="Sternberg P.W."/>
            <person name="Mortazavi A."/>
        </authorList>
    </citation>
    <scope>NUCLEOTIDE SEQUENCE [LARGE SCALE GENOMIC DNA]</scope>
    <source>
        <strain evidence="1 2">ALL</strain>
    </source>
</reference>
<dbReference type="EMBL" id="CM016762">
    <property type="protein sequence ID" value="TMS37661.1"/>
    <property type="molecule type" value="Genomic_DNA"/>
</dbReference>
<reference evidence="1 2" key="2">
    <citation type="journal article" date="2019" name="G3 (Bethesda)">
        <title>Hybrid Assembly of the Genome of the Entomopathogenic Nematode Steinernema carpocapsae Identifies the X-Chromosome.</title>
        <authorList>
            <person name="Serra L."/>
            <person name="Macchietto M."/>
            <person name="Macias-Munoz A."/>
            <person name="McGill C.J."/>
            <person name="Rodriguez I.M."/>
            <person name="Rodriguez B."/>
            <person name="Murad R."/>
            <person name="Mortazavi A."/>
        </authorList>
    </citation>
    <scope>NUCLEOTIDE SEQUENCE [LARGE SCALE GENOMIC DNA]</scope>
    <source>
        <strain evidence="1 2">ALL</strain>
    </source>
</reference>
<organism evidence="1 2">
    <name type="scientific">Steinernema carpocapsae</name>
    <name type="common">Entomopathogenic nematode</name>
    <dbReference type="NCBI Taxonomy" id="34508"/>
    <lineage>
        <taxon>Eukaryota</taxon>
        <taxon>Metazoa</taxon>
        <taxon>Ecdysozoa</taxon>
        <taxon>Nematoda</taxon>
        <taxon>Chromadorea</taxon>
        <taxon>Rhabditida</taxon>
        <taxon>Tylenchina</taxon>
        <taxon>Panagrolaimomorpha</taxon>
        <taxon>Strongyloidoidea</taxon>
        <taxon>Steinernematidae</taxon>
        <taxon>Steinernema</taxon>
    </lineage>
</organism>
<name>A0A4U8UWB2_STECR</name>
<dbReference type="Proteomes" id="UP000298663">
    <property type="component" value="Chromosome X"/>
</dbReference>
<comment type="caution">
    <text evidence="1">The sequence shown here is derived from an EMBL/GenBank/DDBJ whole genome shotgun (WGS) entry which is preliminary data.</text>
</comment>
<evidence type="ECO:0000313" key="1">
    <source>
        <dbReference type="EMBL" id="TMS37661.1"/>
    </source>
</evidence>